<reference evidence="4 5" key="1">
    <citation type="submission" date="2019-03" db="EMBL/GenBank/DDBJ databases">
        <title>Deep-cultivation of Planctomycetes and their phenomic and genomic characterization uncovers novel biology.</title>
        <authorList>
            <person name="Wiegand S."/>
            <person name="Jogler M."/>
            <person name="Boedeker C."/>
            <person name="Pinto D."/>
            <person name="Vollmers J."/>
            <person name="Rivas-Marin E."/>
            <person name="Kohn T."/>
            <person name="Peeters S.H."/>
            <person name="Heuer A."/>
            <person name="Rast P."/>
            <person name="Oberbeckmann S."/>
            <person name="Bunk B."/>
            <person name="Jeske O."/>
            <person name="Meyerdierks A."/>
            <person name="Storesund J.E."/>
            <person name="Kallscheuer N."/>
            <person name="Luecker S."/>
            <person name="Lage O.M."/>
            <person name="Pohl T."/>
            <person name="Merkel B.J."/>
            <person name="Hornburger P."/>
            <person name="Mueller R.-W."/>
            <person name="Bruemmer F."/>
            <person name="Labrenz M."/>
            <person name="Spormann A.M."/>
            <person name="Op den Camp H."/>
            <person name="Overmann J."/>
            <person name="Amann R."/>
            <person name="Jetten M.S.M."/>
            <person name="Mascher T."/>
            <person name="Medema M.H."/>
            <person name="Devos D.P."/>
            <person name="Kaster A.-K."/>
            <person name="Ovreas L."/>
            <person name="Rohde M."/>
            <person name="Galperin M.Y."/>
            <person name="Jogler C."/>
        </authorList>
    </citation>
    <scope>NUCLEOTIDE SEQUENCE [LARGE SCALE GENOMIC DNA]</scope>
    <source>
        <strain evidence="4 5">Enr13</strain>
    </source>
</reference>
<keyword evidence="3" id="KW-1133">Transmembrane helix</keyword>
<name>A0A518HRX1_9BACT</name>
<feature type="compositionally biased region" description="Low complexity" evidence="2">
    <location>
        <begin position="909"/>
        <end position="918"/>
    </location>
</feature>
<dbReference type="RefSeq" id="WP_145387790.1">
    <property type="nucleotide sequence ID" value="NZ_CP037423.1"/>
</dbReference>
<feature type="transmembrane region" description="Helical" evidence="3">
    <location>
        <begin position="26"/>
        <end position="49"/>
    </location>
</feature>
<feature type="region of interest" description="Disordered" evidence="2">
    <location>
        <begin position="635"/>
        <end position="667"/>
    </location>
</feature>
<keyword evidence="5" id="KW-1185">Reference proteome</keyword>
<keyword evidence="1" id="KW-0175">Coiled coil</keyword>
<evidence type="ECO:0000313" key="4">
    <source>
        <dbReference type="EMBL" id="QDV43564.1"/>
    </source>
</evidence>
<dbReference type="OrthoDB" id="245053at2"/>
<keyword evidence="3" id="KW-0812">Transmembrane</keyword>
<organism evidence="4 5">
    <name type="scientific">Stieleria neptunia</name>
    <dbReference type="NCBI Taxonomy" id="2527979"/>
    <lineage>
        <taxon>Bacteria</taxon>
        <taxon>Pseudomonadati</taxon>
        <taxon>Planctomycetota</taxon>
        <taxon>Planctomycetia</taxon>
        <taxon>Pirellulales</taxon>
        <taxon>Pirellulaceae</taxon>
        <taxon>Stieleria</taxon>
    </lineage>
</organism>
<dbReference type="AlphaFoldDB" id="A0A518HRX1"/>
<dbReference type="KEGG" id="snep:Enr13x_34210"/>
<evidence type="ECO:0000313" key="5">
    <source>
        <dbReference type="Proteomes" id="UP000319004"/>
    </source>
</evidence>
<feature type="coiled-coil region" evidence="1">
    <location>
        <begin position="697"/>
        <end position="779"/>
    </location>
</feature>
<dbReference type="Proteomes" id="UP000319004">
    <property type="component" value="Chromosome"/>
</dbReference>
<feature type="compositionally biased region" description="Low complexity" evidence="2">
    <location>
        <begin position="646"/>
        <end position="656"/>
    </location>
</feature>
<feature type="region of interest" description="Disordered" evidence="2">
    <location>
        <begin position="889"/>
        <end position="949"/>
    </location>
</feature>
<proteinExistence type="predicted"/>
<evidence type="ECO:0000256" key="3">
    <source>
        <dbReference type="SAM" id="Phobius"/>
    </source>
</evidence>
<evidence type="ECO:0000256" key="2">
    <source>
        <dbReference type="SAM" id="MobiDB-lite"/>
    </source>
</evidence>
<gene>
    <name evidence="4" type="ORF">Enr13x_34210</name>
</gene>
<evidence type="ECO:0000256" key="1">
    <source>
        <dbReference type="SAM" id="Coils"/>
    </source>
</evidence>
<dbReference type="EMBL" id="CP037423">
    <property type="protein sequence ID" value="QDV43564.1"/>
    <property type="molecule type" value="Genomic_DNA"/>
</dbReference>
<feature type="transmembrane region" description="Helical" evidence="3">
    <location>
        <begin position="69"/>
        <end position="87"/>
    </location>
</feature>
<keyword evidence="3" id="KW-0472">Membrane</keyword>
<sequence>MSSIPNSDHSIRSSVSSVLRPYRKRWLFLASTRMVLWSLATIVVIWIAAMWIDLVWALPDGIRWWVSRIAPQVAILVTAAALLVRLIHFNDDAIARCIDAEKDTGGEVLVGLQLEARPWPSKDSLTLGMASLAVDRSRQLAASFSTGDVFRFDSLRRPSVILFSMLSVVLLVAMIVPAIAKTQVTRLLSPTSDVPPYTGVMIELQLDRDSVTYGDSTLIRATSTGARVERMQLVIRTLKGEESVLPMLPTANSPDTQSETHWQAMLSNVTEPLIVFAMSGRSRSTQHELKVILLPQLLPPTVRITPPEYTRYGTYEGPIPDHGIEGLPDTEVMWRLASNRPLASGRIDLQYRDETRETIQLWPDTEDASRFVSRQAEAASSTVYGSMRLTRPGQFTLSVTDIDGITSRESISGSIGILKDGHPVVRITSPRPISLATPNIKLPVTIEGADDYGIARMWLYRSLNGSPASKMELETDGTRQQRVRWDLPLDQYGLSSGDEIQLFARIEDNDPNGAKGAESPVTVVRIISQVELDELRIRQKGVESLQAKYAAAQRQLEHLAEALRAVDEAAKRAAEDGSAESRERLHEKLAAAKQAADEAAEAMEKFSQHPMPIDVDRELTEKLAAQAKQIQQLSKQLENATAADPQSQQDLSSEQQEMLRRLGEQVASQRQDLQQNAVEPLQQLQQIMPLIVDQQRFEQLVRQQRDLARRLNSLNSETDPEQGRVAELETQQQQLRRALDQLLDDIEAHAKALPDEPSLEKLRRTAEEFVDGIRESQAESEMLSAQQGLLENQFADAYDDAKSAADILESFLSQCKGMGDQACQNCQMAFNPGAGGASLGNSIEQILSMMGMKPGASGMRPGGSPGMGLGWGAGGGYSMRQPGPNNVGMYGAMPTSATSPRQGRGDRASGGIASIRSGSPGGGQSNQIDQPPHDAGGGQADQAIPGKYRDKVSEYFRQLAEQLGE</sequence>
<protein>
    <submittedName>
        <fullName evidence="4">Uncharacterized protein</fullName>
    </submittedName>
</protein>
<feature type="transmembrane region" description="Helical" evidence="3">
    <location>
        <begin position="160"/>
        <end position="180"/>
    </location>
</feature>
<accession>A0A518HRX1</accession>